<feature type="transmembrane region" description="Helical" evidence="9">
    <location>
        <begin position="255"/>
        <end position="276"/>
    </location>
</feature>
<dbReference type="PRINTS" id="PR00237">
    <property type="entry name" value="GPCRRHODOPSN"/>
</dbReference>
<dbReference type="RefSeq" id="XP_022089773.1">
    <property type="nucleotide sequence ID" value="XM_022234081.1"/>
</dbReference>
<keyword evidence="5" id="KW-0297">G-protein coupled receptor</keyword>
<dbReference type="OMA" id="CAWLIVS"/>
<feature type="transmembrane region" description="Helical" evidence="9">
    <location>
        <begin position="72"/>
        <end position="96"/>
    </location>
</feature>
<feature type="transmembrane region" description="Helical" evidence="9">
    <location>
        <begin position="288"/>
        <end position="311"/>
    </location>
</feature>
<gene>
    <name evidence="12" type="primary">LOC110978799</name>
</gene>
<dbReference type="Gene3D" id="1.20.1070.10">
    <property type="entry name" value="Rhodopsin 7-helix transmembrane proteins"/>
    <property type="match status" value="1"/>
</dbReference>
<proteinExistence type="predicted"/>
<dbReference type="InterPro" id="IPR017452">
    <property type="entry name" value="GPCR_Rhodpsn_7TM"/>
</dbReference>
<dbReference type="GeneID" id="110978799"/>
<keyword evidence="4 9" id="KW-1133">Transmembrane helix</keyword>
<evidence type="ECO:0000256" key="4">
    <source>
        <dbReference type="ARBA" id="ARBA00022989"/>
    </source>
</evidence>
<evidence type="ECO:0000256" key="1">
    <source>
        <dbReference type="ARBA" id="ARBA00004651"/>
    </source>
</evidence>
<reference evidence="12" key="1">
    <citation type="submission" date="2025-08" db="UniProtKB">
        <authorList>
            <consortium name="RefSeq"/>
        </authorList>
    </citation>
    <scope>IDENTIFICATION</scope>
</reference>
<keyword evidence="11" id="KW-1185">Reference proteome</keyword>
<dbReference type="OrthoDB" id="10053194at2759"/>
<dbReference type="AlphaFoldDB" id="A0A8B7Y954"/>
<feature type="transmembrane region" description="Helical" evidence="9">
    <location>
        <begin position="102"/>
        <end position="130"/>
    </location>
</feature>
<name>A0A8B7Y954_ACAPL</name>
<sequence>MEHFHGISDMSPLVNETLPTVVDDIYQLSPALIALRTAYIALTSLVIILANVLTLAVMWRARGDFPPGSTKLVMSSLALSDLTVGAMTTLCVPLSVMDSWPFGDLACTLVCSAATLASSISIVNLMSLTLDRLVAVTKPFSYPTLMSRNRVLCLTLFQWIGLTAAVAIVMATVRPTVRYNRAAVMCLMETGEEALPLDVNFLCLTLIFPIATMMGIYAKLIHTSNQQASKINTINTTSRKEGNSAKAGSGKAVRLFCVVVVVYTVCFLPFSAARIYADLHPRTPLPPALEFVCAWLIVSNSFWNFIIYILMNGTFRKLAKQILQQLFKR</sequence>
<feature type="transmembrane region" description="Helical" evidence="9">
    <location>
        <begin position="151"/>
        <end position="173"/>
    </location>
</feature>
<feature type="domain" description="G-protein coupled receptors family 1 profile" evidence="10">
    <location>
        <begin position="50"/>
        <end position="308"/>
    </location>
</feature>
<accession>A0A8B7Y954</accession>
<comment type="subcellular location">
    <subcellularLocation>
        <location evidence="1">Cell membrane</location>
        <topology evidence="1">Multi-pass membrane protein</topology>
    </subcellularLocation>
</comment>
<keyword evidence="3 9" id="KW-0812">Transmembrane</keyword>
<evidence type="ECO:0000256" key="8">
    <source>
        <dbReference type="ARBA" id="ARBA00023224"/>
    </source>
</evidence>
<dbReference type="PANTHER" id="PTHR24249:SF418">
    <property type="entry name" value="G-PROTEIN COUPLED RECEPTORS FAMILY 1 PROFILE DOMAIN-CONTAINING PROTEIN"/>
    <property type="match status" value="1"/>
</dbReference>
<feature type="transmembrane region" description="Helical" evidence="9">
    <location>
        <begin position="199"/>
        <end position="220"/>
    </location>
</feature>
<dbReference type="PROSITE" id="PS50262">
    <property type="entry name" value="G_PROTEIN_RECEP_F1_2"/>
    <property type="match status" value="1"/>
</dbReference>
<evidence type="ECO:0000256" key="9">
    <source>
        <dbReference type="SAM" id="Phobius"/>
    </source>
</evidence>
<keyword evidence="8" id="KW-0807">Transducer</keyword>
<dbReference type="Proteomes" id="UP000694845">
    <property type="component" value="Unplaced"/>
</dbReference>
<evidence type="ECO:0000313" key="12">
    <source>
        <dbReference type="RefSeq" id="XP_022089773.1"/>
    </source>
</evidence>
<dbReference type="SUPFAM" id="SSF81321">
    <property type="entry name" value="Family A G protein-coupled receptor-like"/>
    <property type="match status" value="1"/>
</dbReference>
<keyword evidence="6 9" id="KW-0472">Membrane</keyword>
<dbReference type="PANTHER" id="PTHR24249">
    <property type="entry name" value="HISTAMINE RECEPTOR-RELATED G-PROTEIN COUPLED RECEPTOR"/>
    <property type="match status" value="1"/>
</dbReference>
<evidence type="ECO:0000256" key="2">
    <source>
        <dbReference type="ARBA" id="ARBA00022475"/>
    </source>
</evidence>
<evidence type="ECO:0000256" key="6">
    <source>
        <dbReference type="ARBA" id="ARBA00023136"/>
    </source>
</evidence>
<dbReference type="CDD" id="cd00637">
    <property type="entry name" value="7tm_classA_rhodopsin-like"/>
    <property type="match status" value="1"/>
</dbReference>
<evidence type="ECO:0000259" key="10">
    <source>
        <dbReference type="PROSITE" id="PS50262"/>
    </source>
</evidence>
<keyword evidence="2" id="KW-1003">Cell membrane</keyword>
<evidence type="ECO:0000256" key="3">
    <source>
        <dbReference type="ARBA" id="ARBA00022692"/>
    </source>
</evidence>
<keyword evidence="7" id="KW-0675">Receptor</keyword>
<evidence type="ECO:0000256" key="7">
    <source>
        <dbReference type="ARBA" id="ARBA00023170"/>
    </source>
</evidence>
<organism evidence="11 12">
    <name type="scientific">Acanthaster planci</name>
    <name type="common">Crown-of-thorns starfish</name>
    <dbReference type="NCBI Taxonomy" id="133434"/>
    <lineage>
        <taxon>Eukaryota</taxon>
        <taxon>Metazoa</taxon>
        <taxon>Echinodermata</taxon>
        <taxon>Eleutherozoa</taxon>
        <taxon>Asterozoa</taxon>
        <taxon>Asteroidea</taxon>
        <taxon>Valvatacea</taxon>
        <taxon>Valvatida</taxon>
        <taxon>Acanthasteridae</taxon>
        <taxon>Acanthaster</taxon>
    </lineage>
</organism>
<dbReference type="InterPro" id="IPR050569">
    <property type="entry name" value="TAAR"/>
</dbReference>
<evidence type="ECO:0000256" key="5">
    <source>
        <dbReference type="ARBA" id="ARBA00023040"/>
    </source>
</evidence>
<dbReference type="GO" id="GO:0005886">
    <property type="term" value="C:plasma membrane"/>
    <property type="evidence" value="ECO:0007669"/>
    <property type="project" value="UniProtKB-SubCell"/>
</dbReference>
<dbReference type="InterPro" id="IPR000276">
    <property type="entry name" value="GPCR_Rhodpsn"/>
</dbReference>
<evidence type="ECO:0000313" key="11">
    <source>
        <dbReference type="Proteomes" id="UP000694845"/>
    </source>
</evidence>
<protein>
    <submittedName>
        <fullName evidence="12">Beta-2 adrenergic receptor-like</fullName>
    </submittedName>
</protein>
<feature type="transmembrane region" description="Helical" evidence="9">
    <location>
        <begin position="38"/>
        <end position="60"/>
    </location>
</feature>
<dbReference type="KEGG" id="aplc:110978799"/>
<dbReference type="Pfam" id="PF00001">
    <property type="entry name" value="7tm_1"/>
    <property type="match status" value="1"/>
</dbReference>
<dbReference type="GO" id="GO:0004930">
    <property type="term" value="F:G protein-coupled receptor activity"/>
    <property type="evidence" value="ECO:0007669"/>
    <property type="project" value="UniProtKB-KW"/>
</dbReference>